<name>L9KFE1_TUPCH</name>
<dbReference type="Proteomes" id="UP000011518">
    <property type="component" value="Unassembled WGS sequence"/>
</dbReference>
<protein>
    <submittedName>
        <fullName evidence="1">Uncharacterized protein</fullName>
    </submittedName>
</protein>
<organism evidence="1 2">
    <name type="scientific">Tupaia chinensis</name>
    <name type="common">Chinese tree shrew</name>
    <name type="synonym">Tupaia belangeri chinensis</name>
    <dbReference type="NCBI Taxonomy" id="246437"/>
    <lineage>
        <taxon>Eukaryota</taxon>
        <taxon>Metazoa</taxon>
        <taxon>Chordata</taxon>
        <taxon>Craniata</taxon>
        <taxon>Vertebrata</taxon>
        <taxon>Euteleostomi</taxon>
        <taxon>Mammalia</taxon>
        <taxon>Eutheria</taxon>
        <taxon>Euarchontoglires</taxon>
        <taxon>Scandentia</taxon>
        <taxon>Tupaiidae</taxon>
        <taxon>Tupaia</taxon>
    </lineage>
</organism>
<dbReference type="InParanoid" id="L9KFE1"/>
<keyword evidence="2" id="KW-1185">Reference proteome</keyword>
<dbReference type="AlphaFoldDB" id="L9KFE1"/>
<sequence>MPFRPISSSGWTEAVLRRAVARASRFAPGLAVRVLLAEPQFSQGSSLALPALRSGHTAQAAMSGWWQYDRPAGRTQGTARNSLDWNPPRSDRCVPAGHPTELWLSSPGATLAAWLGKGKPPQEDWGQILVAEGVEHIHKSLAEGPAPGKKDSEIMKNI</sequence>
<evidence type="ECO:0000313" key="2">
    <source>
        <dbReference type="Proteomes" id="UP000011518"/>
    </source>
</evidence>
<gene>
    <name evidence="1" type="ORF">TREES_T100021566</name>
</gene>
<accession>L9KFE1</accession>
<reference evidence="2" key="1">
    <citation type="submission" date="2012-07" db="EMBL/GenBank/DDBJ databases">
        <title>Genome of the Chinese tree shrew, a rising model animal genetically related to primates.</title>
        <authorList>
            <person name="Zhang G."/>
            <person name="Fan Y."/>
            <person name="Yao Y."/>
            <person name="Huang Z."/>
        </authorList>
    </citation>
    <scope>NUCLEOTIDE SEQUENCE [LARGE SCALE GENOMIC DNA]</scope>
</reference>
<reference evidence="2" key="2">
    <citation type="journal article" date="2013" name="Nat. Commun.">
        <title>Genome of the Chinese tree shrew.</title>
        <authorList>
            <person name="Fan Y."/>
            <person name="Huang Z.Y."/>
            <person name="Cao C.C."/>
            <person name="Chen C.S."/>
            <person name="Chen Y.X."/>
            <person name="Fan D.D."/>
            <person name="He J."/>
            <person name="Hou H.L."/>
            <person name="Hu L."/>
            <person name="Hu X.T."/>
            <person name="Jiang X.T."/>
            <person name="Lai R."/>
            <person name="Lang Y.S."/>
            <person name="Liang B."/>
            <person name="Liao S.G."/>
            <person name="Mu D."/>
            <person name="Ma Y.Y."/>
            <person name="Niu Y.Y."/>
            <person name="Sun X.Q."/>
            <person name="Xia J.Q."/>
            <person name="Xiao J."/>
            <person name="Xiong Z.Q."/>
            <person name="Xu L."/>
            <person name="Yang L."/>
            <person name="Zhang Y."/>
            <person name="Zhao W."/>
            <person name="Zhao X.D."/>
            <person name="Zheng Y.T."/>
            <person name="Zhou J.M."/>
            <person name="Zhu Y.B."/>
            <person name="Zhang G.J."/>
            <person name="Wang J."/>
            <person name="Yao Y.G."/>
        </authorList>
    </citation>
    <scope>NUCLEOTIDE SEQUENCE [LARGE SCALE GENOMIC DNA]</scope>
</reference>
<dbReference type="EMBL" id="KB320881">
    <property type="protein sequence ID" value="ELW61368.1"/>
    <property type="molecule type" value="Genomic_DNA"/>
</dbReference>
<evidence type="ECO:0000313" key="1">
    <source>
        <dbReference type="EMBL" id="ELW61368.1"/>
    </source>
</evidence>
<proteinExistence type="predicted"/>